<evidence type="ECO:0000313" key="3">
    <source>
        <dbReference type="Proteomes" id="UP001597414"/>
    </source>
</evidence>
<dbReference type="GO" id="GO:0052717">
    <property type="term" value="F:tRNA-specific adenosine-34 deaminase activity"/>
    <property type="evidence" value="ECO:0007669"/>
    <property type="project" value="UniProtKB-EC"/>
</dbReference>
<reference evidence="3" key="1">
    <citation type="journal article" date="2019" name="Int. J. Syst. Evol. Microbiol.">
        <title>The Global Catalogue of Microorganisms (GCM) 10K type strain sequencing project: providing services to taxonomists for standard genome sequencing and annotation.</title>
        <authorList>
            <consortium name="The Broad Institute Genomics Platform"/>
            <consortium name="The Broad Institute Genome Sequencing Center for Infectious Disease"/>
            <person name="Wu L."/>
            <person name="Ma J."/>
        </authorList>
    </citation>
    <scope>NUCLEOTIDE SEQUENCE [LARGE SCALE GENOMIC DNA]</scope>
    <source>
        <strain evidence="3">KCTC 19812</strain>
    </source>
</reference>
<dbReference type="RefSeq" id="WP_380801779.1">
    <property type="nucleotide sequence ID" value="NZ_JBHUIV010000015.1"/>
</dbReference>
<keyword evidence="2" id="KW-0378">Hydrolase</keyword>
<sequence length="72" mass="7820">MAMAIELSNSGMEAGKGGPFGWVIVKDGKIIGIGSNVILESNDPTAHAEIVAIREACKIFEKWKLKENKTLY</sequence>
<dbReference type="Pfam" id="PF00383">
    <property type="entry name" value="dCMP_cyt_deam_1"/>
    <property type="match status" value="1"/>
</dbReference>
<evidence type="ECO:0000259" key="1">
    <source>
        <dbReference type="PROSITE" id="PS51747"/>
    </source>
</evidence>
<dbReference type="EMBL" id="JBHUIV010000015">
    <property type="protein sequence ID" value="MFD2201789.1"/>
    <property type="molecule type" value="Genomic_DNA"/>
</dbReference>
<dbReference type="EC" id="3.5.4.33" evidence="2"/>
<comment type="caution">
    <text evidence="2">The sequence shown here is derived from an EMBL/GenBank/DDBJ whole genome shotgun (WGS) entry which is preliminary data.</text>
</comment>
<protein>
    <submittedName>
        <fullName evidence="2">Nucleoside deaminase</fullName>
        <ecNumber evidence="2">3.5.4.33</ecNumber>
    </submittedName>
</protein>
<gene>
    <name evidence="2" type="ORF">ACFSKV_09435</name>
</gene>
<dbReference type="PROSITE" id="PS51747">
    <property type="entry name" value="CYT_DCMP_DEAMINASES_2"/>
    <property type="match status" value="1"/>
</dbReference>
<proteinExistence type="predicted"/>
<organism evidence="2 3">
    <name type="scientific">Shivajiella indica</name>
    <dbReference type="NCBI Taxonomy" id="872115"/>
    <lineage>
        <taxon>Bacteria</taxon>
        <taxon>Pseudomonadati</taxon>
        <taxon>Bacteroidota</taxon>
        <taxon>Cytophagia</taxon>
        <taxon>Cytophagales</taxon>
        <taxon>Cyclobacteriaceae</taxon>
        <taxon>Shivajiella</taxon>
    </lineage>
</organism>
<evidence type="ECO:0000313" key="2">
    <source>
        <dbReference type="EMBL" id="MFD2201789.1"/>
    </source>
</evidence>
<dbReference type="Proteomes" id="UP001597414">
    <property type="component" value="Unassembled WGS sequence"/>
</dbReference>
<name>A0ABW5B8E5_9BACT</name>
<dbReference type="Gene3D" id="3.40.140.10">
    <property type="entry name" value="Cytidine Deaminase, domain 2"/>
    <property type="match status" value="1"/>
</dbReference>
<keyword evidence="3" id="KW-1185">Reference proteome</keyword>
<dbReference type="InterPro" id="IPR002125">
    <property type="entry name" value="CMP_dCMP_dom"/>
</dbReference>
<dbReference type="CDD" id="cd01285">
    <property type="entry name" value="nucleoside_deaminase"/>
    <property type="match status" value="1"/>
</dbReference>
<dbReference type="PANTHER" id="PTHR11079:SF161">
    <property type="entry name" value="CMP_DCMP-TYPE DEAMINASE DOMAIN-CONTAINING PROTEIN"/>
    <property type="match status" value="1"/>
</dbReference>
<dbReference type="InterPro" id="IPR016193">
    <property type="entry name" value="Cytidine_deaminase-like"/>
</dbReference>
<dbReference type="SUPFAM" id="SSF53927">
    <property type="entry name" value="Cytidine deaminase-like"/>
    <property type="match status" value="1"/>
</dbReference>
<accession>A0ABW5B8E5</accession>
<feature type="domain" description="CMP/dCMP-type deaminase" evidence="1">
    <location>
        <begin position="1"/>
        <end position="72"/>
    </location>
</feature>
<dbReference type="PANTHER" id="PTHR11079">
    <property type="entry name" value="CYTOSINE DEAMINASE FAMILY MEMBER"/>
    <property type="match status" value="1"/>
</dbReference>